<protein>
    <submittedName>
        <fullName evidence="12">CSON001631 protein</fullName>
    </submittedName>
</protein>
<dbReference type="PRINTS" id="PR01176">
    <property type="entry name" value="GABABRECEPTR"/>
</dbReference>
<evidence type="ECO:0000256" key="3">
    <source>
        <dbReference type="ARBA" id="ARBA00022989"/>
    </source>
</evidence>
<evidence type="ECO:0000256" key="9">
    <source>
        <dbReference type="SAM" id="Coils"/>
    </source>
</evidence>
<evidence type="ECO:0000256" key="1">
    <source>
        <dbReference type="ARBA" id="ARBA00004141"/>
    </source>
</evidence>
<keyword evidence="8" id="KW-0807">Transducer</keyword>
<feature type="transmembrane region" description="Helical" evidence="10">
    <location>
        <begin position="140"/>
        <end position="162"/>
    </location>
</feature>
<evidence type="ECO:0000259" key="11">
    <source>
        <dbReference type="PROSITE" id="PS50259"/>
    </source>
</evidence>
<evidence type="ECO:0000313" key="12">
    <source>
        <dbReference type="EMBL" id="SSX29726.1"/>
    </source>
</evidence>
<evidence type="ECO:0000256" key="6">
    <source>
        <dbReference type="ARBA" id="ARBA00023170"/>
    </source>
</evidence>
<evidence type="ECO:0000256" key="4">
    <source>
        <dbReference type="ARBA" id="ARBA00023040"/>
    </source>
</evidence>
<dbReference type="PROSITE" id="PS50259">
    <property type="entry name" value="G_PROTEIN_RECEP_F3_4"/>
    <property type="match status" value="1"/>
</dbReference>
<dbReference type="GO" id="GO:0038039">
    <property type="term" value="C:G protein-coupled receptor heterodimeric complex"/>
    <property type="evidence" value="ECO:0007669"/>
    <property type="project" value="TreeGrafter"/>
</dbReference>
<dbReference type="Pfam" id="PF00003">
    <property type="entry name" value="7tm_3"/>
    <property type="match status" value="1"/>
</dbReference>
<gene>
    <name evidence="12" type="primary">CSON001631</name>
</gene>
<comment type="subcellular location">
    <subcellularLocation>
        <location evidence="1">Membrane</location>
        <topology evidence="1">Multi-pass membrane protein</topology>
    </subcellularLocation>
</comment>
<dbReference type="InterPro" id="IPR002455">
    <property type="entry name" value="GPCR3_GABA-B"/>
</dbReference>
<dbReference type="PANTHER" id="PTHR10519">
    <property type="entry name" value="GABA-B RECEPTOR"/>
    <property type="match status" value="1"/>
</dbReference>
<feature type="domain" description="G-protein coupled receptors family 3 profile" evidence="11">
    <location>
        <begin position="1"/>
        <end position="153"/>
    </location>
</feature>
<sequence length="278" mass="32139">MLTIGFTLAYGAMFSKVWRVHRFTTKTKTESKKKVEPWKLYTMVSGLLAVDLIILMTWQIEDPLQRKLEIFPLEDPGKVSEDIKIRPELEHCESRNHSVWLGVMYGFKGLILVFGLFLAYETRSIKVKQINDSRYVGMSIYNVVVLAIITAPVTMVIGNFLVNNTIFKYNVKNIVIRSFPAGCIICICVISRYFLLFSEYASHFRTKSKAVIEIINNPSDKLDTKSSTDIGISKEDEERYKKLINENEELQKLISQKEDKIRILRQRLTDMDSFNKST</sequence>
<feature type="transmembrane region" description="Helical" evidence="10">
    <location>
        <begin position="40"/>
        <end position="60"/>
    </location>
</feature>
<name>A0A336MHK9_CULSO</name>
<keyword evidence="3 10" id="KW-1133">Transmembrane helix</keyword>
<keyword evidence="9" id="KW-0175">Coiled coil</keyword>
<reference evidence="12" key="1">
    <citation type="submission" date="2018-07" db="EMBL/GenBank/DDBJ databases">
        <authorList>
            <person name="Quirk P.G."/>
            <person name="Krulwich T.A."/>
        </authorList>
    </citation>
    <scope>NUCLEOTIDE SEQUENCE</scope>
</reference>
<dbReference type="InterPro" id="IPR017978">
    <property type="entry name" value="GPCR_3_C"/>
</dbReference>
<dbReference type="AlphaFoldDB" id="A0A336MHK9"/>
<dbReference type="GO" id="GO:0004965">
    <property type="term" value="F:G protein-coupled GABA receptor activity"/>
    <property type="evidence" value="ECO:0007669"/>
    <property type="project" value="InterPro"/>
</dbReference>
<feature type="transmembrane region" description="Helical" evidence="10">
    <location>
        <begin position="174"/>
        <end position="195"/>
    </location>
</feature>
<feature type="transmembrane region" description="Helical" evidence="10">
    <location>
        <begin position="99"/>
        <end position="120"/>
    </location>
</feature>
<evidence type="ECO:0000256" key="7">
    <source>
        <dbReference type="ARBA" id="ARBA00023180"/>
    </source>
</evidence>
<keyword evidence="6" id="KW-0675">Receptor</keyword>
<accession>A0A336MHK9</accession>
<keyword evidence="5 10" id="KW-0472">Membrane</keyword>
<proteinExistence type="predicted"/>
<organism evidence="12">
    <name type="scientific">Culicoides sonorensis</name>
    <name type="common">Biting midge</name>
    <dbReference type="NCBI Taxonomy" id="179676"/>
    <lineage>
        <taxon>Eukaryota</taxon>
        <taxon>Metazoa</taxon>
        <taxon>Ecdysozoa</taxon>
        <taxon>Arthropoda</taxon>
        <taxon>Hexapoda</taxon>
        <taxon>Insecta</taxon>
        <taxon>Pterygota</taxon>
        <taxon>Neoptera</taxon>
        <taxon>Endopterygota</taxon>
        <taxon>Diptera</taxon>
        <taxon>Nematocera</taxon>
        <taxon>Chironomoidea</taxon>
        <taxon>Ceratopogonidae</taxon>
        <taxon>Ceratopogoninae</taxon>
        <taxon>Culicoides</taxon>
        <taxon>Monoculicoides</taxon>
    </lineage>
</organism>
<keyword evidence="4" id="KW-0297">G-protein coupled receptor</keyword>
<dbReference type="PANTHER" id="PTHR10519:SF77">
    <property type="entry name" value="GAMMA-AMINOBUTYRIC ACID TYPE B RECEPTOR SUBUNIT 1"/>
    <property type="match status" value="1"/>
</dbReference>
<evidence type="ECO:0000256" key="5">
    <source>
        <dbReference type="ARBA" id="ARBA00023136"/>
    </source>
</evidence>
<dbReference type="VEuPathDB" id="VectorBase:CSON001631"/>
<evidence type="ECO:0000256" key="2">
    <source>
        <dbReference type="ARBA" id="ARBA00022692"/>
    </source>
</evidence>
<keyword evidence="7" id="KW-0325">Glycoprotein</keyword>
<evidence type="ECO:0000256" key="10">
    <source>
        <dbReference type="SAM" id="Phobius"/>
    </source>
</evidence>
<evidence type="ECO:0000256" key="8">
    <source>
        <dbReference type="ARBA" id="ARBA00023224"/>
    </source>
</evidence>
<feature type="coiled-coil region" evidence="9">
    <location>
        <begin position="233"/>
        <end position="267"/>
    </location>
</feature>
<dbReference type="EMBL" id="UFQT01001258">
    <property type="protein sequence ID" value="SSX29726.1"/>
    <property type="molecule type" value="Genomic_DNA"/>
</dbReference>
<keyword evidence="2 10" id="KW-0812">Transmembrane</keyword>
<dbReference type="GO" id="GO:0007214">
    <property type="term" value="P:gamma-aminobutyric acid signaling pathway"/>
    <property type="evidence" value="ECO:0007669"/>
    <property type="project" value="TreeGrafter"/>
</dbReference>